<evidence type="ECO:0000256" key="3">
    <source>
        <dbReference type="ARBA" id="ARBA00022448"/>
    </source>
</evidence>
<evidence type="ECO:0000256" key="1">
    <source>
        <dbReference type="ARBA" id="ARBA00004141"/>
    </source>
</evidence>
<keyword evidence="4 9" id="KW-0812">Transmembrane</keyword>
<feature type="transmembrane region" description="Helical" evidence="9">
    <location>
        <begin position="278"/>
        <end position="302"/>
    </location>
</feature>
<feature type="transmembrane region" description="Helical" evidence="9">
    <location>
        <begin position="930"/>
        <end position="951"/>
    </location>
</feature>
<dbReference type="InterPro" id="IPR017871">
    <property type="entry name" value="ABC_transporter-like_CS"/>
</dbReference>
<comment type="similarity">
    <text evidence="2">Belongs to the ABC transporter superfamily. ABCB family. Multidrug resistance exporter (TC 3.A.1.201) subfamily.</text>
</comment>
<keyword evidence="13" id="KW-1185">Reference proteome</keyword>
<name>A0AAW2ZKQ1_9EUKA</name>
<dbReference type="PANTHER" id="PTHR43394:SF27">
    <property type="entry name" value="ATP-DEPENDENT TRANSLOCASE ABCB1-LIKE"/>
    <property type="match status" value="1"/>
</dbReference>
<comment type="caution">
    <text evidence="12">The sequence shown here is derived from an EMBL/GenBank/DDBJ whole genome shotgun (WGS) entry which is preliminary data.</text>
</comment>
<dbReference type="FunFam" id="3.40.50.300:FF:000251">
    <property type="entry name" value="ABC transporter B family member 19"/>
    <property type="match status" value="1"/>
</dbReference>
<dbReference type="FunFam" id="3.40.50.300:FF:000205">
    <property type="entry name" value="ABC transporter B family member 4"/>
    <property type="match status" value="1"/>
</dbReference>
<dbReference type="GO" id="GO:0005524">
    <property type="term" value="F:ATP binding"/>
    <property type="evidence" value="ECO:0007669"/>
    <property type="project" value="UniProtKB-KW"/>
</dbReference>
<dbReference type="InterPro" id="IPR039421">
    <property type="entry name" value="Type_1_exporter"/>
</dbReference>
<dbReference type="PROSITE" id="PS50929">
    <property type="entry name" value="ABC_TM1F"/>
    <property type="match status" value="2"/>
</dbReference>
<keyword evidence="5" id="KW-0547">Nucleotide-binding</keyword>
<feature type="transmembrane region" description="Helical" evidence="9">
    <location>
        <begin position="1007"/>
        <end position="1031"/>
    </location>
</feature>
<dbReference type="InterPro" id="IPR036640">
    <property type="entry name" value="ABC1_TM_sf"/>
</dbReference>
<feature type="transmembrane region" description="Helical" evidence="9">
    <location>
        <begin position="765"/>
        <end position="795"/>
    </location>
</feature>
<protein>
    <submittedName>
        <fullName evidence="12">ATP-binding cassette, subfamily B protein</fullName>
    </submittedName>
</protein>
<feature type="transmembrane region" description="Helical" evidence="9">
    <location>
        <begin position="110"/>
        <end position="128"/>
    </location>
</feature>
<accession>A0AAW2ZKQ1</accession>
<dbReference type="PROSITE" id="PS00211">
    <property type="entry name" value="ABC_TRANSPORTER_1"/>
    <property type="match status" value="2"/>
</dbReference>
<evidence type="ECO:0000256" key="5">
    <source>
        <dbReference type="ARBA" id="ARBA00022741"/>
    </source>
</evidence>
<feature type="transmembrane region" description="Helical" evidence="9">
    <location>
        <begin position="188"/>
        <end position="206"/>
    </location>
</feature>
<comment type="subcellular location">
    <subcellularLocation>
        <location evidence="1">Membrane</location>
        <topology evidence="1">Multi-pass membrane protein</topology>
    </subcellularLocation>
</comment>
<evidence type="ECO:0000256" key="8">
    <source>
        <dbReference type="ARBA" id="ARBA00023136"/>
    </source>
</evidence>
<dbReference type="Gene3D" id="1.20.1560.10">
    <property type="entry name" value="ABC transporter type 1, transmembrane domain"/>
    <property type="match status" value="2"/>
</dbReference>
<dbReference type="SMART" id="SM00382">
    <property type="entry name" value="AAA"/>
    <property type="match status" value="2"/>
</dbReference>
<evidence type="ECO:0000256" key="2">
    <source>
        <dbReference type="ARBA" id="ARBA00007577"/>
    </source>
</evidence>
<dbReference type="SUPFAM" id="SSF90123">
    <property type="entry name" value="ABC transporter transmembrane region"/>
    <property type="match status" value="2"/>
</dbReference>
<dbReference type="PROSITE" id="PS50893">
    <property type="entry name" value="ABC_TRANSPORTER_2"/>
    <property type="match status" value="2"/>
</dbReference>
<dbReference type="InterPro" id="IPR003593">
    <property type="entry name" value="AAA+_ATPase"/>
</dbReference>
<dbReference type="Gene3D" id="3.40.50.300">
    <property type="entry name" value="P-loop containing nucleotide triphosphate hydrolases"/>
    <property type="match status" value="2"/>
</dbReference>
<dbReference type="GO" id="GO:0016887">
    <property type="term" value="F:ATP hydrolysis activity"/>
    <property type="evidence" value="ECO:0007669"/>
    <property type="project" value="InterPro"/>
</dbReference>
<dbReference type="CDD" id="cd18577">
    <property type="entry name" value="ABC_6TM_Pgp_ABCB1_D1_like"/>
    <property type="match status" value="2"/>
</dbReference>
<evidence type="ECO:0000256" key="9">
    <source>
        <dbReference type="SAM" id="Phobius"/>
    </source>
</evidence>
<dbReference type="EMBL" id="JAOPGA020001611">
    <property type="protein sequence ID" value="KAL0489882.1"/>
    <property type="molecule type" value="Genomic_DNA"/>
</dbReference>
<dbReference type="Proteomes" id="UP001431209">
    <property type="component" value="Unassembled WGS sequence"/>
</dbReference>
<dbReference type="Pfam" id="PF00005">
    <property type="entry name" value="ABC_tran"/>
    <property type="match status" value="2"/>
</dbReference>
<dbReference type="CDD" id="cd03249">
    <property type="entry name" value="ABC_MTABC3_MDL1_MDL2"/>
    <property type="match status" value="2"/>
</dbReference>
<sequence length="1362" mass="149130">MSDVQLDMTDRSMTPDLVTEAKMENEELVHKAEEVQLTDSREPKVRTSLQIMLVFGWFNLFLILNGMFWAGGAGIIPIVFFYVMGDGLGELGTATPAAIGQVTSTLGLNITYIAIASAFAGFFSNFFFSTAQQLMNNKLKQAYYDSCIKQEIGFFDIKKAGALTHALSDDVNKATEVYSTHLQTLTQCLCQVIVGFVLAMIANWAMTLLVLTSIPLAVFIIVVFSGILRFLATKTSNIMSDSVACANEVIGSMRTIRSMAGEEKELSRYSNNLDKVQYYAFFNSLIKGCILGPIIFFIWGGVSLGFWYGGQLLQAGTLDAGNYIKVFGFCLMTIMGLLQTVGIVPEFIKAQASASLLLKVILREPAIRFRGGVSPDQLTGHISFKNVTFRYPARPNIAVLKNFNLEVKAGTSVALVGQSGSGKSTIVGLVEKWYEPESGVVEIDGVDIREIDSLWLHRYLGIVSQEPTLFATTIRRNISYAVDTINMHIRTQAKKNNKYATNEEIEKLLIPVNQEIIEKAATDANCHEFIIRLPDGYDTVIGERGVSLSGGQKQRIAIARAVLQNPKMLLLDEATSALDTKSEALVQEALDKLMKGRTSVVIAHRLTTIQDCDNIVVMRQGEVVEMGTHYEMLKRVGGPYYNLASKQMKFGSHTDESSSATDDASTEELDSAVLELEKDQDVQSANQALLMTTNIQAIPNIPNTIQSIKNETAHVDNELVDALDNKKKKKRRNKKHTRLDQFTNEQDLVDVHEPKIRNPLYIFKVIGLIDGFILLLGLIASAATGAAPILNFYFFGRIINASSPPRNADGAFVPFPPGYRIDTVVSENAGWLAIVAAASGIANLLAQFFTNWANERLNVRMRKLYFASIVKQEMGFFDIKKTGKLLATLGEDIQSMNDGITLKLSLFCQHISQFVVGIIFALVASWKTGLVMLGGGIPTVGGAIIIGGAFISKLNTLVMHSSGSALSTSTEVIGAIRTVRSMGGEERESNRFKNDLNQIRSYGLGKAVVLGAMMGSMQFFIWGDAGLAFWYGGTLVASGELQAGSLLQVFGNMLFGVLGASMALSEVQHFVKSASCLKEVMRVTSRSPPIPFKGGLKPERVIGNLEFRDITFSYPSRPNVVVMKNFNLQIRQGQHVALVGESGCGKSTITGLIERFYEPSSGCTLLDGVELSKLDPQWLHKNVAIVTQEPVLFATTIRKNITYAVGDENVTLERVHQCAKDANCHDFIMNLPNGYDTMVGERGVSMSGGQKQRIAIARAMIQDSKMLLLDEATSALDTEAESLVQSALDKLMVGKTTIVIAHRLSTIKDCDLIVAMKSGEVVEMGTHDELVAKRGMYFKLAQKQMQFGQSGGGSSVKLTEDD</sequence>
<feature type="transmembrane region" description="Helical" evidence="9">
    <location>
        <begin position="51"/>
        <end position="84"/>
    </location>
</feature>
<feature type="transmembrane region" description="Helical" evidence="9">
    <location>
        <begin position="322"/>
        <end position="344"/>
    </location>
</feature>
<evidence type="ECO:0000256" key="4">
    <source>
        <dbReference type="ARBA" id="ARBA00022692"/>
    </source>
</evidence>
<keyword evidence="3" id="KW-0813">Transport</keyword>
<evidence type="ECO:0000259" key="11">
    <source>
        <dbReference type="PROSITE" id="PS50929"/>
    </source>
</evidence>
<organism evidence="12 13">
    <name type="scientific">Acrasis kona</name>
    <dbReference type="NCBI Taxonomy" id="1008807"/>
    <lineage>
        <taxon>Eukaryota</taxon>
        <taxon>Discoba</taxon>
        <taxon>Heterolobosea</taxon>
        <taxon>Tetramitia</taxon>
        <taxon>Eutetramitia</taxon>
        <taxon>Acrasidae</taxon>
        <taxon>Acrasis</taxon>
    </lineage>
</organism>
<feature type="transmembrane region" description="Helical" evidence="9">
    <location>
        <begin position="829"/>
        <end position="853"/>
    </location>
</feature>
<feature type="domain" description="ABC transmembrane type-1" evidence="11">
    <location>
        <begin position="66"/>
        <end position="349"/>
    </location>
</feature>
<keyword evidence="7 9" id="KW-1133">Transmembrane helix</keyword>
<evidence type="ECO:0000259" key="10">
    <source>
        <dbReference type="PROSITE" id="PS50893"/>
    </source>
</evidence>
<feature type="domain" description="ABC transporter" evidence="10">
    <location>
        <begin position="382"/>
        <end position="645"/>
    </location>
</feature>
<feature type="domain" description="ABC transporter" evidence="10">
    <location>
        <begin position="1105"/>
        <end position="1343"/>
    </location>
</feature>
<dbReference type="GO" id="GO:0090374">
    <property type="term" value="P:oligopeptide export from mitochondrion"/>
    <property type="evidence" value="ECO:0007669"/>
    <property type="project" value="TreeGrafter"/>
</dbReference>
<feature type="transmembrane region" description="Helical" evidence="9">
    <location>
        <begin position="904"/>
        <end position="924"/>
    </location>
</feature>
<proteinExistence type="inferred from homology"/>
<evidence type="ECO:0000313" key="13">
    <source>
        <dbReference type="Proteomes" id="UP001431209"/>
    </source>
</evidence>
<dbReference type="SUPFAM" id="SSF52540">
    <property type="entry name" value="P-loop containing nucleoside triphosphate hydrolases"/>
    <property type="match status" value="2"/>
</dbReference>
<evidence type="ECO:0000313" key="12">
    <source>
        <dbReference type="EMBL" id="KAL0489882.1"/>
    </source>
</evidence>
<keyword evidence="8 9" id="KW-0472">Membrane</keyword>
<dbReference type="InterPro" id="IPR011527">
    <property type="entry name" value="ABC1_TM_dom"/>
</dbReference>
<gene>
    <name evidence="12" type="ORF">AKO1_006020</name>
</gene>
<feature type="domain" description="ABC transmembrane type-1" evidence="11">
    <location>
        <begin position="775"/>
        <end position="1072"/>
    </location>
</feature>
<dbReference type="Pfam" id="PF00664">
    <property type="entry name" value="ABC_membrane"/>
    <property type="match status" value="2"/>
</dbReference>
<feature type="transmembrane region" description="Helical" evidence="9">
    <location>
        <begin position="212"/>
        <end position="232"/>
    </location>
</feature>
<evidence type="ECO:0000256" key="7">
    <source>
        <dbReference type="ARBA" id="ARBA00022989"/>
    </source>
</evidence>
<dbReference type="InterPro" id="IPR003439">
    <property type="entry name" value="ABC_transporter-like_ATP-bd"/>
</dbReference>
<dbReference type="InterPro" id="IPR027417">
    <property type="entry name" value="P-loop_NTPase"/>
</dbReference>
<evidence type="ECO:0000256" key="6">
    <source>
        <dbReference type="ARBA" id="ARBA00022840"/>
    </source>
</evidence>
<dbReference type="PANTHER" id="PTHR43394">
    <property type="entry name" value="ATP-DEPENDENT PERMEASE MDL1, MITOCHONDRIAL"/>
    <property type="match status" value="1"/>
</dbReference>
<dbReference type="GO" id="GO:0015421">
    <property type="term" value="F:ABC-type oligopeptide transporter activity"/>
    <property type="evidence" value="ECO:0007669"/>
    <property type="project" value="TreeGrafter"/>
</dbReference>
<reference evidence="12 13" key="1">
    <citation type="submission" date="2024-03" db="EMBL/GenBank/DDBJ databases">
        <title>The Acrasis kona genome and developmental transcriptomes reveal deep origins of eukaryotic multicellular pathways.</title>
        <authorList>
            <person name="Sheikh S."/>
            <person name="Fu C.-J."/>
            <person name="Brown M.W."/>
            <person name="Baldauf S.L."/>
        </authorList>
    </citation>
    <scope>NUCLEOTIDE SEQUENCE [LARGE SCALE GENOMIC DNA]</scope>
    <source>
        <strain evidence="12 13">ATCC MYA-3509</strain>
    </source>
</reference>
<dbReference type="GO" id="GO:0005743">
    <property type="term" value="C:mitochondrial inner membrane"/>
    <property type="evidence" value="ECO:0007669"/>
    <property type="project" value="TreeGrafter"/>
</dbReference>
<keyword evidence="6 12" id="KW-0067">ATP-binding</keyword>